<dbReference type="KEGG" id="dci:103506713"/>
<keyword evidence="5 8" id="KW-0472">Membrane</keyword>
<keyword evidence="9" id="KW-1185">Reference proteome</keyword>
<organism evidence="9 10">
    <name type="scientific">Diaphorina citri</name>
    <name type="common">Asian citrus psyllid</name>
    <dbReference type="NCBI Taxonomy" id="121845"/>
    <lineage>
        <taxon>Eukaryota</taxon>
        <taxon>Metazoa</taxon>
        <taxon>Ecdysozoa</taxon>
        <taxon>Arthropoda</taxon>
        <taxon>Hexapoda</taxon>
        <taxon>Insecta</taxon>
        <taxon>Pterygota</taxon>
        <taxon>Neoptera</taxon>
        <taxon>Paraneoptera</taxon>
        <taxon>Hemiptera</taxon>
        <taxon>Sternorrhyncha</taxon>
        <taxon>Psylloidea</taxon>
        <taxon>Psyllidae</taxon>
        <taxon>Diaphorininae</taxon>
        <taxon>Diaphorina</taxon>
    </lineage>
</organism>
<dbReference type="Proteomes" id="UP000079169">
    <property type="component" value="Unplaced"/>
</dbReference>
<gene>
    <name evidence="10" type="primary">LOC103506713</name>
</gene>
<dbReference type="PANTHER" id="PTHR42643">
    <property type="entry name" value="IONOTROPIC RECEPTOR 20A-RELATED"/>
    <property type="match status" value="1"/>
</dbReference>
<evidence type="ECO:0000256" key="5">
    <source>
        <dbReference type="ARBA" id="ARBA00023136"/>
    </source>
</evidence>
<evidence type="ECO:0000256" key="6">
    <source>
        <dbReference type="ARBA" id="ARBA00023170"/>
    </source>
</evidence>
<dbReference type="GeneID" id="103506713"/>
<reference evidence="10" key="1">
    <citation type="submission" date="2025-08" db="UniProtKB">
        <authorList>
            <consortium name="RefSeq"/>
        </authorList>
    </citation>
    <scope>IDENTIFICATION</scope>
</reference>
<dbReference type="STRING" id="121845.A0A3Q0IMF8"/>
<accession>A0A3Q0IMF8</accession>
<keyword evidence="6" id="KW-0675">Receptor</keyword>
<keyword evidence="7" id="KW-0325">Glycoprotein</keyword>
<protein>
    <submittedName>
        <fullName evidence="10">Uncharacterized protein LOC103506713</fullName>
    </submittedName>
</protein>
<proteinExistence type="predicted"/>
<sequence length="581" mass="67314">MAERWREFDRLSKLKDLVSDIMNKTLDDLNCMVVLSDGFYQPLFTKELYSRFHEVPYFKIRVGDNEDLLAPNYKTLAVLKEARKSGCNTYIIVMANGDQLGRLLKFGDRHRVLDTRARYVFLFDFRLIQPGLHYIWKKIVNVIFLREYARSGRYEIITTPFPVPIQEVLVPRRLDYWHHRKFQPGLHYIWKKIVNVIFLREYARSGRYEIITTPFPVPIQEVFRLIQPGLHYIWKKIVNVIFLREYARSGRFEIITTPFPVPIQEVLVPRRLDYWHHRKFQVNADLFRDKTSNLMGQTLQVVTIQHVPASIRTIISPTDSTSSIAVKYSGLELEKLSNSINEMLKEKPSTEGLYLFKDIDNSFLYTLSMLLVVSLPKMPTGWALRMLTGWWWLYCVLVVVAYRASLTAILANPAPRGGGGGDVFDDVIGYRSDHARASGFARRDTLINSTMQTSMSSLHIMSSCIINMPISLGLQKNSPLKPRVDTFMQRVIEAGLVKKWLNDVMLDITVTETEALSGNEEVKALMDLKKLYGGIVVLIVGSGLSILILLGELIHWYLVTKRSPHYDQYNVVKYYKTLRHY</sequence>
<dbReference type="CTD" id="39269"/>
<evidence type="ECO:0000256" key="8">
    <source>
        <dbReference type="SAM" id="Phobius"/>
    </source>
</evidence>
<evidence type="ECO:0000313" key="9">
    <source>
        <dbReference type="Proteomes" id="UP000079169"/>
    </source>
</evidence>
<evidence type="ECO:0000256" key="7">
    <source>
        <dbReference type="ARBA" id="ARBA00023180"/>
    </source>
</evidence>
<evidence type="ECO:0000313" key="10">
    <source>
        <dbReference type="RefSeq" id="XP_026677496.1"/>
    </source>
</evidence>
<feature type="transmembrane region" description="Helical" evidence="8">
    <location>
        <begin position="390"/>
        <end position="411"/>
    </location>
</feature>
<feature type="transmembrane region" description="Helical" evidence="8">
    <location>
        <begin position="531"/>
        <end position="558"/>
    </location>
</feature>
<dbReference type="GO" id="GO:0005886">
    <property type="term" value="C:plasma membrane"/>
    <property type="evidence" value="ECO:0007669"/>
    <property type="project" value="UniProtKB-SubCell"/>
</dbReference>
<evidence type="ECO:0000256" key="2">
    <source>
        <dbReference type="ARBA" id="ARBA00022475"/>
    </source>
</evidence>
<evidence type="ECO:0000256" key="3">
    <source>
        <dbReference type="ARBA" id="ARBA00022692"/>
    </source>
</evidence>
<name>A0A3Q0IMF8_DIACI</name>
<dbReference type="InterPro" id="IPR052192">
    <property type="entry name" value="Insect_Ionotropic_Sensory_Rcpt"/>
</dbReference>
<dbReference type="Gene3D" id="1.10.287.70">
    <property type="match status" value="1"/>
</dbReference>
<dbReference type="PANTHER" id="PTHR42643:SF35">
    <property type="entry name" value="IONOTROPIC RECEPTOR 68A, ISOFORM A"/>
    <property type="match status" value="1"/>
</dbReference>
<dbReference type="RefSeq" id="XP_026677496.1">
    <property type="nucleotide sequence ID" value="XM_026821695.1"/>
</dbReference>
<keyword evidence="2" id="KW-1003">Cell membrane</keyword>
<keyword evidence="3 8" id="KW-0812">Transmembrane</keyword>
<dbReference type="AlphaFoldDB" id="A0A3Q0IMF8"/>
<comment type="subcellular location">
    <subcellularLocation>
        <location evidence="1">Cell membrane</location>
        <topology evidence="1">Multi-pass membrane protein</topology>
    </subcellularLocation>
</comment>
<evidence type="ECO:0000256" key="1">
    <source>
        <dbReference type="ARBA" id="ARBA00004651"/>
    </source>
</evidence>
<dbReference type="PaxDb" id="121845-A0A3Q0IMF8"/>
<keyword evidence="4 8" id="KW-1133">Transmembrane helix</keyword>
<evidence type="ECO:0000256" key="4">
    <source>
        <dbReference type="ARBA" id="ARBA00022989"/>
    </source>
</evidence>